<proteinExistence type="predicted"/>
<dbReference type="InterPro" id="IPR013785">
    <property type="entry name" value="Aldolase_TIM"/>
</dbReference>
<evidence type="ECO:0000313" key="4">
    <source>
        <dbReference type="Proteomes" id="UP000568106"/>
    </source>
</evidence>
<dbReference type="Pfam" id="PF00724">
    <property type="entry name" value="Oxidored_FMN"/>
    <property type="match status" value="1"/>
</dbReference>
<dbReference type="GO" id="GO:0016491">
    <property type="term" value="F:oxidoreductase activity"/>
    <property type="evidence" value="ECO:0007669"/>
    <property type="project" value="InterPro"/>
</dbReference>
<accession>A0A7W8IIW3</accession>
<dbReference type="SUPFAM" id="SSF51395">
    <property type="entry name" value="FMN-linked oxidoreductases"/>
    <property type="match status" value="1"/>
</dbReference>
<keyword evidence="4" id="KW-1185">Reference proteome</keyword>
<dbReference type="PANTHER" id="PTHR34310">
    <property type="entry name" value="DUF427 DOMAIN PROTEIN (AFU_ORTHOLOGUE AFUA_3G02220)"/>
    <property type="match status" value="1"/>
</dbReference>
<dbReference type="Pfam" id="PF04248">
    <property type="entry name" value="NTP_transf_9"/>
    <property type="match status" value="1"/>
</dbReference>
<dbReference type="InterPro" id="IPR001155">
    <property type="entry name" value="OxRdtase_FMN_N"/>
</dbReference>
<dbReference type="InterPro" id="IPR007361">
    <property type="entry name" value="DUF427"/>
</dbReference>
<feature type="domain" description="NADH:flavin oxidoreductase/NADH oxidase N-terminal" evidence="1">
    <location>
        <begin position="148"/>
        <end position="208"/>
    </location>
</feature>
<feature type="domain" description="DUF427" evidence="2">
    <location>
        <begin position="29"/>
        <end position="120"/>
    </location>
</feature>
<dbReference type="Gene3D" id="2.170.150.40">
    <property type="entry name" value="Domain of unknown function (DUF427)"/>
    <property type="match status" value="1"/>
</dbReference>
<comment type="caution">
    <text evidence="3">The sequence shown here is derived from an EMBL/GenBank/DDBJ whole genome shotgun (WGS) entry which is preliminary data.</text>
</comment>
<dbReference type="PANTHER" id="PTHR34310:SF9">
    <property type="entry name" value="BLR5716 PROTEIN"/>
    <property type="match status" value="1"/>
</dbReference>
<sequence length="210" mass="23253">MDTKSSKGKEVKIPSPDHPITISQAAGKVRVTVAGQTVAESTRALRLEEKGYPPVYYVPRSDADMSLLVRTTHYTYCPYKGDCTYYSIPIGGTKSEYAVWTYEKPYEAVVSIKDHLAFYPTRVDAIEVISQTRPIDLCRSSCDVEPALFIPYRMGDLDLPNRIVMAPLTRMRAQSHDHVPTALQAEYYAQPASAGLIIVEATAISPEGFG</sequence>
<dbReference type="EMBL" id="JACHDY010000003">
    <property type="protein sequence ID" value="MBB5317964.1"/>
    <property type="molecule type" value="Genomic_DNA"/>
</dbReference>
<dbReference type="Gene3D" id="3.20.20.70">
    <property type="entry name" value="Aldolase class I"/>
    <property type="match status" value="1"/>
</dbReference>
<evidence type="ECO:0000259" key="1">
    <source>
        <dbReference type="Pfam" id="PF00724"/>
    </source>
</evidence>
<dbReference type="Proteomes" id="UP000568106">
    <property type="component" value="Unassembled WGS sequence"/>
</dbReference>
<dbReference type="GO" id="GO:0010181">
    <property type="term" value="F:FMN binding"/>
    <property type="evidence" value="ECO:0007669"/>
    <property type="project" value="InterPro"/>
</dbReference>
<evidence type="ECO:0000259" key="2">
    <source>
        <dbReference type="Pfam" id="PF04248"/>
    </source>
</evidence>
<gene>
    <name evidence="3" type="ORF">HDF09_002650</name>
</gene>
<reference evidence="3" key="1">
    <citation type="submission" date="2020-08" db="EMBL/GenBank/DDBJ databases">
        <title>Genomic Encyclopedia of Type Strains, Phase IV (KMG-V): Genome sequencing to study the core and pangenomes of soil and plant-associated prokaryotes.</title>
        <authorList>
            <person name="Whitman W."/>
        </authorList>
    </citation>
    <scope>NUCLEOTIDE SEQUENCE [LARGE SCALE GENOMIC DNA]</scope>
    <source>
        <strain evidence="3">M8UP27</strain>
    </source>
</reference>
<organism evidence="3 4">
    <name type="scientific">Tunturiibacter empetritectus</name>
    <dbReference type="NCBI Taxonomy" id="3069691"/>
    <lineage>
        <taxon>Bacteria</taxon>
        <taxon>Pseudomonadati</taxon>
        <taxon>Acidobacteriota</taxon>
        <taxon>Terriglobia</taxon>
        <taxon>Terriglobales</taxon>
        <taxon>Acidobacteriaceae</taxon>
        <taxon>Tunturiibacter</taxon>
    </lineage>
</organism>
<dbReference type="AlphaFoldDB" id="A0A7W8IIW3"/>
<protein>
    <submittedName>
        <fullName evidence="3">Uncharacterized protein (DUF427 family)</fullName>
    </submittedName>
</protein>
<name>A0A7W8IIW3_9BACT</name>
<dbReference type="InterPro" id="IPR038694">
    <property type="entry name" value="DUF427_sf"/>
</dbReference>
<evidence type="ECO:0000313" key="3">
    <source>
        <dbReference type="EMBL" id="MBB5317964.1"/>
    </source>
</evidence>